<reference evidence="1" key="1">
    <citation type="submission" date="2013-07" db="EMBL/GenBank/DDBJ databases">
        <title>The genome of an arbuscular mycorrhizal fungus provides insights into the evolution of the oldest plant symbiosis.</title>
        <authorList>
            <consortium name="DOE Joint Genome Institute"/>
            <person name="Tisserant E."/>
            <person name="Malbreil M."/>
            <person name="Kuo A."/>
            <person name="Kohler A."/>
            <person name="Symeonidi A."/>
            <person name="Balestrini R."/>
            <person name="Charron P."/>
            <person name="Duensing N."/>
            <person name="Frei-dit-Frey N."/>
            <person name="Gianinazzi-Pearson V."/>
            <person name="Gilbert B."/>
            <person name="Handa Y."/>
            <person name="Hijri M."/>
            <person name="Kaul R."/>
            <person name="Kawaguchi M."/>
            <person name="Krajinski F."/>
            <person name="Lammers P."/>
            <person name="Lapierre D."/>
            <person name="Masclaux F.G."/>
            <person name="Murat C."/>
            <person name="Morin E."/>
            <person name="Ndikumana S."/>
            <person name="Pagni M."/>
            <person name="Petitpierre D."/>
            <person name="Requena N."/>
            <person name="Rosikiewicz P."/>
            <person name="Riley R."/>
            <person name="Saito K."/>
            <person name="San Clemente H."/>
            <person name="Shapiro H."/>
            <person name="van Tuinen D."/>
            <person name="Becard G."/>
            <person name="Bonfante P."/>
            <person name="Paszkowski U."/>
            <person name="Shachar-Hill Y."/>
            <person name="Young J.P."/>
            <person name="Sanders I.R."/>
            <person name="Henrissat B."/>
            <person name="Rensing S.A."/>
            <person name="Grigoriev I.V."/>
            <person name="Corradi N."/>
            <person name="Roux C."/>
            <person name="Martin F."/>
        </authorList>
    </citation>
    <scope>NUCLEOTIDE SEQUENCE</scope>
    <source>
        <strain evidence="1">DAOM 197198</strain>
    </source>
</reference>
<evidence type="ECO:0000313" key="1">
    <source>
        <dbReference type="EMBL" id="ESA01140.1"/>
    </source>
</evidence>
<proteinExistence type="predicted"/>
<sequence>MHIHRQFGLAAFSCSAVEKKNHQQVSHFFRKTTKDGDILEYENRTLYFNNCDEIDLVPKPKRLCI</sequence>
<organism evidence="1">
    <name type="scientific">Rhizophagus irregularis (strain DAOM 181602 / DAOM 197198 / MUCL 43194)</name>
    <name type="common">Arbuscular mycorrhizal fungus</name>
    <name type="synonym">Glomus intraradices</name>
    <dbReference type="NCBI Taxonomy" id="747089"/>
    <lineage>
        <taxon>Eukaryota</taxon>
        <taxon>Fungi</taxon>
        <taxon>Fungi incertae sedis</taxon>
        <taxon>Mucoromycota</taxon>
        <taxon>Glomeromycotina</taxon>
        <taxon>Glomeromycetes</taxon>
        <taxon>Glomerales</taxon>
        <taxon>Glomeraceae</taxon>
        <taxon>Rhizophagus</taxon>
    </lineage>
</organism>
<protein>
    <submittedName>
        <fullName evidence="1">Uncharacterized protein</fullName>
    </submittedName>
</protein>
<accession>U9SZ25</accession>
<dbReference type="AlphaFoldDB" id="U9SZ25"/>
<dbReference type="HOGENOM" id="CLU_2850855_0_0_1"/>
<dbReference type="EMBL" id="KI296704">
    <property type="protein sequence ID" value="ESA01140.1"/>
    <property type="molecule type" value="Genomic_DNA"/>
</dbReference>
<name>U9SZ25_RHIID</name>
<gene>
    <name evidence="1" type="ORF">GLOINDRAFT_338119</name>
</gene>